<feature type="compositionally biased region" description="Polar residues" evidence="1">
    <location>
        <begin position="739"/>
        <end position="759"/>
    </location>
</feature>
<comment type="caution">
    <text evidence="4">The sequence shown here is derived from an EMBL/GenBank/DDBJ whole genome shotgun (WGS) entry which is preliminary data.</text>
</comment>
<accession>A0AAJ0DAR7</accession>
<feature type="compositionally biased region" description="Polar residues" evidence="1">
    <location>
        <begin position="692"/>
        <end position="704"/>
    </location>
</feature>
<dbReference type="AlphaFoldDB" id="A0AAJ0DAR7"/>
<dbReference type="Gene3D" id="3.40.525.10">
    <property type="entry name" value="CRAL-TRIO lipid binding domain"/>
    <property type="match status" value="1"/>
</dbReference>
<dbReference type="Pfam" id="PF13716">
    <property type="entry name" value="CRAL_TRIO_2"/>
    <property type="match status" value="1"/>
</dbReference>
<dbReference type="InterPro" id="IPR000198">
    <property type="entry name" value="RhoGAP_dom"/>
</dbReference>
<gene>
    <name evidence="4" type="ORF">LTR09_008353</name>
</gene>
<dbReference type="PROSITE" id="PS50191">
    <property type="entry name" value="CRAL_TRIO"/>
    <property type="match status" value="1"/>
</dbReference>
<keyword evidence="5" id="KW-1185">Reference proteome</keyword>
<dbReference type="GO" id="GO:0005737">
    <property type="term" value="C:cytoplasm"/>
    <property type="evidence" value="ECO:0007669"/>
    <property type="project" value="TreeGrafter"/>
</dbReference>
<dbReference type="InterPro" id="IPR008936">
    <property type="entry name" value="Rho_GTPase_activation_prot"/>
</dbReference>
<dbReference type="EMBL" id="JAWDJX010000032">
    <property type="protein sequence ID" value="KAK3050442.1"/>
    <property type="molecule type" value="Genomic_DNA"/>
</dbReference>
<dbReference type="Pfam" id="PF00620">
    <property type="entry name" value="RhoGAP"/>
    <property type="match status" value="1"/>
</dbReference>
<feature type="compositionally biased region" description="Pro residues" evidence="1">
    <location>
        <begin position="546"/>
        <end position="561"/>
    </location>
</feature>
<feature type="compositionally biased region" description="Polar residues" evidence="1">
    <location>
        <begin position="568"/>
        <end position="578"/>
    </location>
</feature>
<dbReference type="GO" id="GO:0007264">
    <property type="term" value="P:small GTPase-mediated signal transduction"/>
    <property type="evidence" value="ECO:0007669"/>
    <property type="project" value="TreeGrafter"/>
</dbReference>
<dbReference type="SUPFAM" id="SSF48350">
    <property type="entry name" value="GTPase activation domain, GAP"/>
    <property type="match status" value="1"/>
</dbReference>
<feature type="region of interest" description="Disordered" evidence="1">
    <location>
        <begin position="452"/>
        <end position="806"/>
    </location>
</feature>
<dbReference type="InterPro" id="IPR001251">
    <property type="entry name" value="CRAL-TRIO_dom"/>
</dbReference>
<feature type="compositionally biased region" description="Basic and acidic residues" evidence="1">
    <location>
        <begin position="485"/>
        <end position="495"/>
    </location>
</feature>
<feature type="domain" description="Rho-GAP" evidence="3">
    <location>
        <begin position="222"/>
        <end position="435"/>
    </location>
</feature>
<dbReference type="PROSITE" id="PS50238">
    <property type="entry name" value="RHOGAP"/>
    <property type="match status" value="1"/>
</dbReference>
<dbReference type="CDD" id="cd00170">
    <property type="entry name" value="SEC14"/>
    <property type="match status" value="1"/>
</dbReference>
<dbReference type="SUPFAM" id="SSF52087">
    <property type="entry name" value="CRAL/TRIO domain"/>
    <property type="match status" value="1"/>
</dbReference>
<organism evidence="4 5">
    <name type="scientific">Extremus antarcticus</name>
    <dbReference type="NCBI Taxonomy" id="702011"/>
    <lineage>
        <taxon>Eukaryota</taxon>
        <taxon>Fungi</taxon>
        <taxon>Dikarya</taxon>
        <taxon>Ascomycota</taxon>
        <taxon>Pezizomycotina</taxon>
        <taxon>Dothideomycetes</taxon>
        <taxon>Dothideomycetidae</taxon>
        <taxon>Mycosphaerellales</taxon>
        <taxon>Extremaceae</taxon>
        <taxon>Extremus</taxon>
    </lineage>
</organism>
<name>A0AAJ0DAR7_9PEZI</name>
<dbReference type="CDD" id="cd00159">
    <property type="entry name" value="RhoGAP"/>
    <property type="match status" value="1"/>
</dbReference>
<feature type="region of interest" description="Disordered" evidence="1">
    <location>
        <begin position="14"/>
        <end position="33"/>
    </location>
</feature>
<dbReference type="SMART" id="SM00324">
    <property type="entry name" value="RhoGAP"/>
    <property type="match status" value="1"/>
</dbReference>
<dbReference type="PANTHER" id="PTHR45808">
    <property type="entry name" value="RHO GTPASE-ACTIVATING PROTEIN 68F"/>
    <property type="match status" value="1"/>
</dbReference>
<dbReference type="InterPro" id="IPR036865">
    <property type="entry name" value="CRAL-TRIO_dom_sf"/>
</dbReference>
<dbReference type="GO" id="GO:0005096">
    <property type="term" value="F:GTPase activator activity"/>
    <property type="evidence" value="ECO:0007669"/>
    <property type="project" value="TreeGrafter"/>
</dbReference>
<evidence type="ECO:0000256" key="1">
    <source>
        <dbReference type="SAM" id="MobiDB-lite"/>
    </source>
</evidence>
<feature type="compositionally biased region" description="Polar residues" evidence="1">
    <location>
        <begin position="636"/>
        <end position="654"/>
    </location>
</feature>
<evidence type="ECO:0000313" key="5">
    <source>
        <dbReference type="Proteomes" id="UP001271007"/>
    </source>
</evidence>
<sequence>MRSAIAHAAVAAQRGKRGRQRSTSLSTVAPEATSDDYNPELASVAASILYRSPLPSKEGRPTYILNAAAFPDAFEVDYDSLLSYVLARLPGEDELLSGTEYEVVFFAGGNDNATSEKKQGPGMGWYLQAYHVLSRATRKRLQRLYIVHPRTWVRVLVGVFGTIVSPKFRRKIIHLTTLSQLALHIPIEKLLIPPSVYLHDRKLSPDIYVPFATGKRAFGVKHPFPKNIDTGETRLPRVLREATSFLLMPECAKIEGIFRIPPNANLSSALKEAYDRGQHFIVWKERDATVVQPGIDSTLVDEVRLEDAYGAHLAASLIKQWYRDLREPVFPESSYETLRAAYGSPDAEITGVDLVDLLLPESNKSPLSKQSRSTLTRHLLPMLWEVAAHESGNKMNPENLGICFSMCLVCGSNQLEDAKIASVLKRILQAAIEMWPELQAGMTLSTDRFFGELQPPLDSRDYEDPLEEELPPRSKRVPDEDELYTDSREDHRIVMDDTEDVPAPERAPTLPPRRPRTEEQKGLPMQPRPSKSQDISPVTPGSGSDGPPPVPKRKPAPPIVEPPRYSTIFGTDGQSLSVADSPATYGPVDGFGPPRHGAWSYEESEKKGFAPQLSDLPPKTDVPKRRPVSTEFKQRNIATPSTEPTPSHSRTPSDSASLAEEAAQKAASTLAQQATAAFAARSDTATVVGSADSGSPTLLQSPESIHNEGDNVFRKPSWPASARPIQSQSLAKPVVPPRQSRTFPSPTNGNLTAPGTSTLKPRAPSPGLLKRMASIEGNNAGTGATPRDSEAQAFSGASLQPRKLDLRKPSVEGLRRLYEERVGTAQVLARTEAARRGSTPD</sequence>
<evidence type="ECO:0000259" key="3">
    <source>
        <dbReference type="PROSITE" id="PS50238"/>
    </source>
</evidence>
<dbReference type="Gene3D" id="1.10.555.10">
    <property type="entry name" value="Rho GTPase activation protein"/>
    <property type="match status" value="1"/>
</dbReference>
<dbReference type="Proteomes" id="UP001271007">
    <property type="component" value="Unassembled WGS sequence"/>
</dbReference>
<evidence type="ECO:0000259" key="2">
    <source>
        <dbReference type="PROSITE" id="PS50191"/>
    </source>
</evidence>
<feature type="compositionally biased region" description="Low complexity" evidence="1">
    <location>
        <begin position="655"/>
        <end position="686"/>
    </location>
</feature>
<evidence type="ECO:0000313" key="4">
    <source>
        <dbReference type="EMBL" id="KAK3050442.1"/>
    </source>
</evidence>
<reference evidence="4" key="1">
    <citation type="submission" date="2023-04" db="EMBL/GenBank/DDBJ databases">
        <title>Black Yeasts Isolated from many extreme environments.</title>
        <authorList>
            <person name="Coleine C."/>
            <person name="Stajich J.E."/>
            <person name="Selbmann L."/>
        </authorList>
    </citation>
    <scope>NUCLEOTIDE SEQUENCE</scope>
    <source>
        <strain evidence="4">CCFEE 5312</strain>
    </source>
</reference>
<protein>
    <submittedName>
        <fullName evidence="4">Uncharacterized protein</fullName>
    </submittedName>
</protein>
<proteinExistence type="predicted"/>
<feature type="domain" description="CRAL-TRIO" evidence="2">
    <location>
        <begin position="37"/>
        <end position="204"/>
    </location>
</feature>
<dbReference type="PANTHER" id="PTHR45808:SF2">
    <property type="entry name" value="RHO GTPASE-ACTIVATING PROTEIN 68F"/>
    <property type="match status" value="1"/>
</dbReference>